<evidence type="ECO:0000256" key="5">
    <source>
        <dbReference type="ARBA" id="ARBA00022695"/>
    </source>
</evidence>
<reference evidence="12 13" key="1">
    <citation type="submission" date="2022-04" db="EMBL/GenBank/DDBJ databases">
        <title>Gracilibacillus sp. isolated from saltern.</title>
        <authorList>
            <person name="Won M."/>
            <person name="Lee C.-M."/>
            <person name="Woen H.-Y."/>
            <person name="Kwon S.-W."/>
        </authorList>
    </citation>
    <scope>NUCLEOTIDE SEQUENCE [LARGE SCALE GENOMIC DNA]</scope>
    <source>
        <strain evidence="12 13">SSWR10-1</strain>
    </source>
</reference>
<dbReference type="Pfam" id="PF01467">
    <property type="entry name" value="CTP_transf_like"/>
    <property type="match status" value="1"/>
</dbReference>
<dbReference type="NCBIfam" id="TIGR00482">
    <property type="entry name" value="nicotinate (nicotinamide) nucleotide adenylyltransferase"/>
    <property type="match status" value="1"/>
</dbReference>
<dbReference type="Proteomes" id="UP000831782">
    <property type="component" value="Chromosome"/>
</dbReference>
<evidence type="ECO:0000256" key="9">
    <source>
        <dbReference type="ARBA" id="ARBA00048721"/>
    </source>
</evidence>
<dbReference type="NCBIfam" id="NF000840">
    <property type="entry name" value="PRK00071.1-3"/>
    <property type="match status" value="1"/>
</dbReference>
<gene>
    <name evidence="10" type="primary">nadD</name>
    <name evidence="12" type="ORF">MUN88_15015</name>
</gene>
<dbReference type="GO" id="GO:0004515">
    <property type="term" value="F:nicotinate-nucleotide adenylyltransferase activity"/>
    <property type="evidence" value="ECO:0007669"/>
    <property type="project" value="UniProtKB-EC"/>
</dbReference>
<feature type="domain" description="Cytidyltransferase-like" evidence="11">
    <location>
        <begin position="6"/>
        <end position="161"/>
    </location>
</feature>
<evidence type="ECO:0000313" key="13">
    <source>
        <dbReference type="Proteomes" id="UP000831782"/>
    </source>
</evidence>
<protein>
    <recommendedName>
        <fullName evidence="10">Probable nicotinate-nucleotide adenylyltransferase</fullName>
        <ecNumber evidence="10">2.7.7.18</ecNumber>
    </recommendedName>
    <alternativeName>
        <fullName evidence="10">Deamido-NAD(+) diphosphorylase</fullName>
    </alternativeName>
    <alternativeName>
        <fullName evidence="10">Deamido-NAD(+) pyrophosphorylase</fullName>
    </alternativeName>
    <alternativeName>
        <fullName evidence="10">Nicotinate mononucleotide adenylyltransferase</fullName>
        <shortName evidence="10">NaMN adenylyltransferase</shortName>
    </alternativeName>
</protein>
<keyword evidence="13" id="KW-1185">Reference proteome</keyword>
<dbReference type="Gene3D" id="3.40.50.620">
    <property type="entry name" value="HUPs"/>
    <property type="match status" value="1"/>
</dbReference>
<evidence type="ECO:0000256" key="6">
    <source>
        <dbReference type="ARBA" id="ARBA00022741"/>
    </source>
</evidence>
<dbReference type="NCBIfam" id="NF000841">
    <property type="entry name" value="PRK00071.1-4"/>
    <property type="match status" value="1"/>
</dbReference>
<proteinExistence type="inferred from homology"/>
<keyword evidence="7 10" id="KW-0067">ATP-binding</keyword>
<dbReference type="PANTHER" id="PTHR39321:SF3">
    <property type="entry name" value="PHOSPHOPANTETHEINE ADENYLYLTRANSFERASE"/>
    <property type="match status" value="1"/>
</dbReference>
<dbReference type="SUPFAM" id="SSF52374">
    <property type="entry name" value="Nucleotidylyl transferase"/>
    <property type="match status" value="1"/>
</dbReference>
<dbReference type="InterPro" id="IPR014729">
    <property type="entry name" value="Rossmann-like_a/b/a_fold"/>
</dbReference>
<dbReference type="InterPro" id="IPR004821">
    <property type="entry name" value="Cyt_trans-like"/>
</dbReference>
<keyword evidence="8 10" id="KW-0520">NAD</keyword>
<evidence type="ECO:0000259" key="11">
    <source>
        <dbReference type="Pfam" id="PF01467"/>
    </source>
</evidence>
<keyword evidence="3 10" id="KW-0662">Pyridine nucleotide biosynthesis</keyword>
<comment type="similarity">
    <text evidence="10">Belongs to the NadD family.</text>
</comment>
<name>A0ABY4ESN4_9BACI</name>
<dbReference type="CDD" id="cd02165">
    <property type="entry name" value="NMNAT"/>
    <property type="match status" value="1"/>
</dbReference>
<dbReference type="InterPro" id="IPR005248">
    <property type="entry name" value="NadD/NMNAT"/>
</dbReference>
<dbReference type="NCBIfam" id="TIGR00125">
    <property type="entry name" value="cyt_tran_rel"/>
    <property type="match status" value="1"/>
</dbReference>
<organism evidence="12 13">
    <name type="scientific">Gracilibacillus caseinilyticus</name>
    <dbReference type="NCBI Taxonomy" id="2932256"/>
    <lineage>
        <taxon>Bacteria</taxon>
        <taxon>Bacillati</taxon>
        <taxon>Bacillota</taxon>
        <taxon>Bacilli</taxon>
        <taxon>Bacillales</taxon>
        <taxon>Bacillaceae</taxon>
        <taxon>Gracilibacillus</taxon>
    </lineage>
</organism>
<comment type="function">
    <text evidence="1 10">Catalyzes the reversible adenylation of nicotinate mononucleotide (NaMN) to nicotinic acid adenine dinucleotide (NaAD).</text>
</comment>
<evidence type="ECO:0000256" key="7">
    <source>
        <dbReference type="ARBA" id="ARBA00022840"/>
    </source>
</evidence>
<evidence type="ECO:0000256" key="4">
    <source>
        <dbReference type="ARBA" id="ARBA00022679"/>
    </source>
</evidence>
<evidence type="ECO:0000256" key="10">
    <source>
        <dbReference type="HAMAP-Rule" id="MF_00244"/>
    </source>
</evidence>
<evidence type="ECO:0000313" key="12">
    <source>
        <dbReference type="EMBL" id="UOQ47370.1"/>
    </source>
</evidence>
<keyword evidence="5 10" id="KW-0548">Nucleotidyltransferase</keyword>
<evidence type="ECO:0000256" key="8">
    <source>
        <dbReference type="ARBA" id="ARBA00023027"/>
    </source>
</evidence>
<accession>A0ABY4ESN4</accession>
<dbReference type="RefSeq" id="WP_244716434.1">
    <property type="nucleotide sequence ID" value="NZ_CP095072.1"/>
</dbReference>
<comment type="catalytic activity">
    <reaction evidence="9 10">
        <text>nicotinate beta-D-ribonucleotide + ATP + H(+) = deamido-NAD(+) + diphosphate</text>
        <dbReference type="Rhea" id="RHEA:22860"/>
        <dbReference type="ChEBI" id="CHEBI:15378"/>
        <dbReference type="ChEBI" id="CHEBI:30616"/>
        <dbReference type="ChEBI" id="CHEBI:33019"/>
        <dbReference type="ChEBI" id="CHEBI:57502"/>
        <dbReference type="ChEBI" id="CHEBI:58437"/>
        <dbReference type="EC" id="2.7.7.18"/>
    </reaction>
</comment>
<keyword evidence="6 10" id="KW-0547">Nucleotide-binding</keyword>
<dbReference type="HAMAP" id="MF_00244">
    <property type="entry name" value="NaMN_adenylyltr"/>
    <property type="match status" value="1"/>
</dbReference>
<comment type="pathway">
    <text evidence="2 10">Cofactor biosynthesis; NAD(+) biosynthesis; deamido-NAD(+) from nicotinate D-ribonucleotide: step 1/1.</text>
</comment>
<evidence type="ECO:0000256" key="2">
    <source>
        <dbReference type="ARBA" id="ARBA00005019"/>
    </source>
</evidence>
<evidence type="ECO:0000256" key="3">
    <source>
        <dbReference type="ARBA" id="ARBA00022642"/>
    </source>
</evidence>
<evidence type="ECO:0000256" key="1">
    <source>
        <dbReference type="ARBA" id="ARBA00002324"/>
    </source>
</evidence>
<dbReference type="EMBL" id="CP095072">
    <property type="protein sequence ID" value="UOQ47370.1"/>
    <property type="molecule type" value="Genomic_DNA"/>
</dbReference>
<dbReference type="PANTHER" id="PTHR39321">
    <property type="entry name" value="NICOTINATE-NUCLEOTIDE ADENYLYLTRANSFERASE-RELATED"/>
    <property type="match status" value="1"/>
</dbReference>
<sequence length="187" mass="21961">MKRIGLFGGTFDPPHYGHLLMAEHAYQQMDLDEVWFIPSFKPPHKEEANTTAKDRVEMTRIAIQDHPAFSVNTIEVDREDKSYTVHTIKLLQKQYPDFQFYFIIGGDMVEYLPNWYRINELMKLVPFIGVKRPGYTLDTIYKVEEVEMPLIEISSTMIRDRLQSGESIRYLTSPEVIAMINKYQLYS</sequence>
<keyword evidence="4 10" id="KW-0808">Transferase</keyword>
<dbReference type="EC" id="2.7.7.18" evidence="10"/>